<comment type="caution">
    <text evidence="2">The sequence shown here is derived from an EMBL/GenBank/DDBJ whole genome shotgun (WGS) entry which is preliminary data.</text>
</comment>
<evidence type="ECO:0000313" key="3">
    <source>
        <dbReference type="Proteomes" id="UP001328107"/>
    </source>
</evidence>
<dbReference type="AlphaFoldDB" id="A0AAN5CFA4"/>
<organism evidence="2 3">
    <name type="scientific">Pristionchus mayeri</name>
    <dbReference type="NCBI Taxonomy" id="1317129"/>
    <lineage>
        <taxon>Eukaryota</taxon>
        <taxon>Metazoa</taxon>
        <taxon>Ecdysozoa</taxon>
        <taxon>Nematoda</taxon>
        <taxon>Chromadorea</taxon>
        <taxon>Rhabditida</taxon>
        <taxon>Rhabditina</taxon>
        <taxon>Diplogasteromorpha</taxon>
        <taxon>Diplogasteroidea</taxon>
        <taxon>Neodiplogasteridae</taxon>
        <taxon>Pristionchus</taxon>
    </lineage>
</organism>
<dbReference type="EMBL" id="BTRK01000003">
    <property type="protein sequence ID" value="GMR41627.1"/>
    <property type="molecule type" value="Genomic_DNA"/>
</dbReference>
<feature type="non-terminal residue" evidence="2">
    <location>
        <position position="79"/>
    </location>
</feature>
<feature type="compositionally biased region" description="Polar residues" evidence="1">
    <location>
        <begin position="24"/>
        <end position="36"/>
    </location>
</feature>
<evidence type="ECO:0000313" key="2">
    <source>
        <dbReference type="EMBL" id="GMR41627.1"/>
    </source>
</evidence>
<feature type="non-terminal residue" evidence="2">
    <location>
        <position position="1"/>
    </location>
</feature>
<protein>
    <submittedName>
        <fullName evidence="2">Uncharacterized protein</fullName>
    </submittedName>
</protein>
<gene>
    <name evidence="2" type="ORF">PMAYCL1PPCAC_11822</name>
</gene>
<evidence type="ECO:0000256" key="1">
    <source>
        <dbReference type="SAM" id="MobiDB-lite"/>
    </source>
</evidence>
<reference evidence="3" key="1">
    <citation type="submission" date="2022-10" db="EMBL/GenBank/DDBJ databases">
        <title>Genome assembly of Pristionchus species.</title>
        <authorList>
            <person name="Yoshida K."/>
            <person name="Sommer R.J."/>
        </authorList>
    </citation>
    <scope>NUCLEOTIDE SEQUENCE [LARGE SCALE GENOMIC DNA]</scope>
    <source>
        <strain evidence="3">RS5460</strain>
    </source>
</reference>
<feature type="region of interest" description="Disordered" evidence="1">
    <location>
        <begin position="1"/>
        <end position="36"/>
    </location>
</feature>
<name>A0AAN5CFA4_9BILA</name>
<accession>A0AAN5CFA4</accession>
<sequence>VQSSMALPPSEASINDHSAAPTCCLSSQGQKTKSGDTTIDYHTAVLDRFMKRLKIDIMISVDGGFGVVSLLLPLPSPSL</sequence>
<keyword evidence="3" id="KW-1185">Reference proteome</keyword>
<dbReference type="Proteomes" id="UP001328107">
    <property type="component" value="Unassembled WGS sequence"/>
</dbReference>
<proteinExistence type="predicted"/>